<dbReference type="OrthoDB" id="5439402at2"/>
<reference evidence="4" key="1">
    <citation type="submission" date="2016-10" db="EMBL/GenBank/DDBJ databases">
        <authorList>
            <person name="Varghese N."/>
            <person name="Submissions S."/>
        </authorList>
    </citation>
    <scope>NUCLEOTIDE SEQUENCE [LARGE SCALE GENOMIC DNA]</scope>
    <source>
        <strain evidence="4">DSM 16995</strain>
    </source>
</reference>
<evidence type="ECO:0000313" key="4">
    <source>
        <dbReference type="Proteomes" id="UP000199053"/>
    </source>
</evidence>
<dbReference type="Pfam" id="PF11329">
    <property type="entry name" value="DUF3131"/>
    <property type="match status" value="1"/>
</dbReference>
<gene>
    <name evidence="3" type="ORF">SAMN05660337_1290</name>
</gene>
<dbReference type="InterPro" id="IPR021478">
    <property type="entry name" value="DUF3131"/>
</dbReference>
<dbReference type="STRING" id="246191.SAMN05660337_1290"/>
<keyword evidence="4" id="KW-1185">Reference proteome</keyword>
<name>A0A1G9EWK6_9BACT</name>
<feature type="domain" description="DUF3131" evidence="2">
    <location>
        <begin position="76"/>
        <end position="439"/>
    </location>
</feature>
<keyword evidence="1" id="KW-0472">Membrane</keyword>
<feature type="transmembrane region" description="Helical" evidence="1">
    <location>
        <begin position="12"/>
        <end position="30"/>
    </location>
</feature>
<dbReference type="RefSeq" id="WP_092159420.1">
    <property type="nucleotide sequence ID" value="NZ_FNGA01000002.1"/>
</dbReference>
<keyword evidence="1" id="KW-0812">Transmembrane</keyword>
<dbReference type="Gene3D" id="1.50.10.140">
    <property type="match status" value="1"/>
</dbReference>
<evidence type="ECO:0000313" key="3">
    <source>
        <dbReference type="EMBL" id="SDK80395.1"/>
    </source>
</evidence>
<protein>
    <recommendedName>
        <fullName evidence="2">DUF3131 domain-containing protein</fullName>
    </recommendedName>
</protein>
<dbReference type="AlphaFoldDB" id="A0A1G9EWK6"/>
<dbReference type="EMBL" id="FNGA01000002">
    <property type="protein sequence ID" value="SDK80395.1"/>
    <property type="molecule type" value="Genomic_DNA"/>
</dbReference>
<evidence type="ECO:0000259" key="2">
    <source>
        <dbReference type="Pfam" id="PF11329"/>
    </source>
</evidence>
<proteinExistence type="predicted"/>
<accession>A0A1G9EWK6</accession>
<keyword evidence="1" id="KW-1133">Transmembrane helix</keyword>
<organism evidence="3 4">
    <name type="scientific">Maridesulfovibrio ferrireducens</name>
    <dbReference type="NCBI Taxonomy" id="246191"/>
    <lineage>
        <taxon>Bacteria</taxon>
        <taxon>Pseudomonadati</taxon>
        <taxon>Thermodesulfobacteriota</taxon>
        <taxon>Desulfovibrionia</taxon>
        <taxon>Desulfovibrionales</taxon>
        <taxon>Desulfovibrionaceae</taxon>
        <taxon>Maridesulfovibrio</taxon>
    </lineage>
</organism>
<dbReference type="Proteomes" id="UP000199053">
    <property type="component" value="Unassembled WGS sequence"/>
</dbReference>
<evidence type="ECO:0000256" key="1">
    <source>
        <dbReference type="SAM" id="Phobius"/>
    </source>
</evidence>
<sequence>MRFKEALLEMRSQIAVILGLITTGIIIFLLTDLSHMQPERFVTETDSSGKAVPTVSFTADIPFAKHRELTADELKMARTAWNYFENNWNSETGLPDSVTGFHFTTLWDTSSYLLGLISAHKLEIISDENFHSRMAKALDSLATIPLYNGELPNKAYDTKTLSMTDYQNQPSETGTGWSAIDIGRLFVPFNVIIYEYNQYTPKVRDIISRWNFSRMFINGQLYGVTYKNGIEQLNQEGRLGYEEYVSKSFALLGFDISEAYSYLDYTGFVEIEDVEVPVDTRSSSRFGAHTYALSEPYILDGLEFGWDYFSNEFSYRIYLAQQNRWENTGIITAVTETALNEDPFFVYNTVFGEGKKWACLTSEGLESSAWRTLSTKAIFGWNSLYDTEYTEMLLDKAMQLTTEKNGFYAGTYESDGRTNSVTTCNTNGIILEALCYRKFGPFLRIQGRGNKD</sequence>